<dbReference type="CDD" id="cd18186">
    <property type="entry name" value="BTB_POZ_ZBTB_KLHL-like"/>
    <property type="match status" value="1"/>
</dbReference>
<keyword evidence="1" id="KW-0175">Coiled coil</keyword>
<dbReference type="AlphaFoldDB" id="A0AAN7W9U6"/>
<sequence length="444" mass="50566">MAFAVSRIATSTERANKHPEEPWLDRKYSDMKIVCENEEFLVHSVIVCNESPVLDSQFEELFKAQKKLRQFADVTDVTIKIHGFDALTTKRMLQFIYKGDYSAAGPHVGAIERLSRKDSKIEDTSFSHSSRVKTQDTTSSQALVLLDEGQTTSSETAVAHVLVYAIATHFDLPLLQETAFKRFEARLAGTKAEDFSEIARVVYQNTSDDEDALRNELLFAALKRADELTACDAFVATVAKDPQLQPLVAHLLPAAVSAAKRNLETSKTLSAECDLFRTVFKELEEKLEDSEKKALKTVEELKKKSEEELKRYKNEAAMLRIMYGEKANALQASLTLTMDLQEKALATTARPRATHSDDDYIKLKAECERVKVDRDTWQAKYNKRDRALRDVKATVSNWEQCRSQSCYADFDVWLDWDDRTSSTERGLMLRCEQCRCRHYGQLIE</sequence>
<feature type="region of interest" description="Disordered" evidence="2">
    <location>
        <begin position="1"/>
        <end position="20"/>
    </location>
</feature>
<dbReference type="PANTHER" id="PTHR47843:SF5">
    <property type="entry name" value="BTB_POZ DOMAIN PROTEIN"/>
    <property type="match status" value="1"/>
</dbReference>
<dbReference type="Pfam" id="PF00651">
    <property type="entry name" value="BTB"/>
    <property type="match status" value="1"/>
</dbReference>
<evidence type="ECO:0000259" key="3">
    <source>
        <dbReference type="PROSITE" id="PS50097"/>
    </source>
</evidence>
<dbReference type="PROSITE" id="PS50097">
    <property type="entry name" value="BTB"/>
    <property type="match status" value="1"/>
</dbReference>
<reference evidence="4" key="1">
    <citation type="submission" date="2023-08" db="EMBL/GenBank/DDBJ databases">
        <title>Black Yeasts Isolated from many extreme environments.</title>
        <authorList>
            <person name="Coleine C."/>
            <person name="Stajich J.E."/>
            <person name="Selbmann L."/>
        </authorList>
    </citation>
    <scope>NUCLEOTIDE SEQUENCE</scope>
    <source>
        <strain evidence="4">CCFEE 5810</strain>
    </source>
</reference>
<dbReference type="EMBL" id="JAVRQU010000005">
    <property type="protein sequence ID" value="KAK5703211.1"/>
    <property type="molecule type" value="Genomic_DNA"/>
</dbReference>
<evidence type="ECO:0000313" key="4">
    <source>
        <dbReference type="EMBL" id="KAK5703211.1"/>
    </source>
</evidence>
<gene>
    <name evidence="4" type="ORF">LTR97_004160</name>
</gene>
<organism evidence="4 5">
    <name type="scientific">Elasticomyces elasticus</name>
    <dbReference type="NCBI Taxonomy" id="574655"/>
    <lineage>
        <taxon>Eukaryota</taxon>
        <taxon>Fungi</taxon>
        <taxon>Dikarya</taxon>
        <taxon>Ascomycota</taxon>
        <taxon>Pezizomycotina</taxon>
        <taxon>Dothideomycetes</taxon>
        <taxon>Dothideomycetidae</taxon>
        <taxon>Mycosphaerellales</taxon>
        <taxon>Teratosphaeriaceae</taxon>
        <taxon>Elasticomyces</taxon>
    </lineage>
</organism>
<dbReference type="InterPro" id="IPR011333">
    <property type="entry name" value="SKP1/BTB/POZ_sf"/>
</dbReference>
<dbReference type="Proteomes" id="UP001310594">
    <property type="component" value="Unassembled WGS sequence"/>
</dbReference>
<evidence type="ECO:0000256" key="1">
    <source>
        <dbReference type="SAM" id="Coils"/>
    </source>
</evidence>
<dbReference type="InterPro" id="IPR000210">
    <property type="entry name" value="BTB/POZ_dom"/>
</dbReference>
<proteinExistence type="predicted"/>
<feature type="coiled-coil region" evidence="1">
    <location>
        <begin position="273"/>
        <end position="322"/>
    </location>
</feature>
<dbReference type="SUPFAM" id="SSF54695">
    <property type="entry name" value="POZ domain"/>
    <property type="match status" value="1"/>
</dbReference>
<feature type="domain" description="BTB" evidence="3">
    <location>
        <begin position="29"/>
        <end position="105"/>
    </location>
</feature>
<dbReference type="Gene3D" id="3.30.710.10">
    <property type="entry name" value="Potassium Channel Kv1.1, Chain A"/>
    <property type="match status" value="1"/>
</dbReference>
<evidence type="ECO:0000313" key="5">
    <source>
        <dbReference type="Proteomes" id="UP001310594"/>
    </source>
</evidence>
<name>A0AAN7W9U6_9PEZI</name>
<comment type="caution">
    <text evidence="4">The sequence shown here is derived from an EMBL/GenBank/DDBJ whole genome shotgun (WGS) entry which is preliminary data.</text>
</comment>
<evidence type="ECO:0000256" key="2">
    <source>
        <dbReference type="SAM" id="MobiDB-lite"/>
    </source>
</evidence>
<dbReference type="PANTHER" id="PTHR47843">
    <property type="entry name" value="BTB DOMAIN-CONTAINING PROTEIN-RELATED"/>
    <property type="match status" value="1"/>
</dbReference>
<protein>
    <recommendedName>
        <fullName evidence="3">BTB domain-containing protein</fullName>
    </recommendedName>
</protein>
<accession>A0AAN7W9U6</accession>